<feature type="region of interest" description="Disordered" evidence="4">
    <location>
        <begin position="151"/>
        <end position="187"/>
    </location>
</feature>
<name>A0A8B7ZNU4_ACAPL</name>
<sequence length="2831" mass="320090">MAEAVRPRKKHRKKKEVTSSKKQAEDRTDELLQDEDQDNLKNKEIPRSIQEVATFQDGETLRTSETDVVQDRDTGQGETSISMSQGVKEEAVDVEKECRSQDVESEEGRIDPSLKKVNPPESEDAASVDIASDDTAISKASVGEKYLDVATNGPETLSTVPERVHSKGRTASNEMPAGLEGKLQDDIKPVEFVKPEIQETEVVDSEVEAATGSQEICDKTGVNVLSQEKENMSAISEEAKDAEQVVMSSGNSVSKDTEEKGKATEEIEDSVGNQTLSETRDDAFEILEDEKVATVPSEAVIEDGAEKEALAKGLQEEGVEATAPPEQEVQSGVLTLRAIEVGVHNPLQDAASVQVQPESLESETSAPSGAQTIVKTEASHRPAERIASSETEEDSQSSLLMRQESIKTTKVIAMKEDQLEMYYHNSNLKQQEQFVELFIQMCCIEKHEFYELVTNYFKARNNMLAIRDDIENMQKEYTSLKEKLWTTSNNFILAKGICADNQMVKENHAYQLAQFNPDVHCDLERLMKYTRSNFHDTFALCSYTAQLSKLQIESYIHQLFLRNSWLLGVKEDAPVAADLCCDNPARHDQIKLLKQCISVLFAFQRRPVNDEEFLQTSRGWLSRMIATLLRLATRDDHLFVLGHILRCPAGVDQWAACYLQIVMPTHSSQEGAVDGRWPYSLGNPLLDHFLNMLAFFMRPVKYRQEYLTKMKKSLTPTPSEKPGPFNWTLLDEDGEEDEDTDNTLFNENDLVAIWAQYPFDKMFKHVLQITDDADGKASYSVDRVGSHHMMQLIAFASSLIRILHQGVQTYNRSRYRQFVKRIGRLIRHTVQQVSDHWLNYRSWRREVCHDSDDTRPSIQPHDLQHTVHNLQVEFDEFFFRATKCIMSAPRLGTWQFMTDMPYTSLSSTMMWRLLWSLHQDDINQLIIEPGQVNKKDNYRWQLSDPVKRDSFVHKLMDMPMSEVIYLLTTFANMTSARPAAEKMFINFVVDEIYELSYLRTHTREFCSKIGRELLSAIATTHPFVISTLLRQVQGSAKEVGMMALYLFRGLPFYLWHPSNDDITIMKEWLLGYEASKTENQLARLVLSKMNWGYNEQEDALFLNLSLHRNTAVLVVEAYLQVLTAKSPGASRLGTGPFSSQEQAFDVWAWDLVPKLRLHKHHQPRPVLLAPSDGAMDDGFGVLPNPSTNTKLYPLQKALQTNVAVGCFVNVAMTKTGHSIDSFITIGIPNMHTLIQAGCQQFCLPLLAMVVPMFLDEEHPDYLLTNEKFLTIVHRILQADHQNPRSSSTGSNTFPGDTTKLFAGMVLTQIQRSLAPCTSALVAEAVLEFWLKLLTMRSGWHFDPDICYILDVVLSAAICNKGGCSIAEEVLLKLYKFALRSTSGQDMKAEAKPQGFISSVLSFVTSGNPLPSLLEKQSLERPWLAYCILSAETRNLEQMGLLREVTMELCQDADMTPDMGLKRACQKLKLEYSMTLARLPIYRWAQLALETDIEHPLLPIIWQRFFMIYLQRVTAETGISQRASIGQRYFQSIANLTYLKRMKKRLRQTADFHYEASRKKPAPRPSPSSSSMGSTDQAEGGEEGARVDAIEEVEFEAGAEHHRHLVQLYQTFLLWLEEPLLHDASLYLPSLPSQYEAEKLSRIFNGDQDLWMEYANVDMANYHTTQLVNSWVKMSQPDSNTSGFSKSLTSEQQEKDSATSRILNRLTHYEDQQKPPSVVPIFAPVPDVPRELLVNNHAMLVFLQDDIKQLLYYSDTFSDRENRNVVLDCEFLELVPDLFTNKDVRYQIQIPCKSMFNPMHKCKGPAVVTVTHKSKKTNEIISRRLDENRAEFKQLSIESLAPPPSNVVVSAVHIENAITDLIHFSRARADSPAEFEAAKQTGVSLLYHLGNQMSESARHYPPTRQFFSSCIEILGQEYIRPYPEQAQPLMSAILANCNLAGLLAPNLAPNHCGDTFVQMYSDVVRIGISDKQDTAFMLLTKFDPVQWLNNCQPVIGVRSQFIEVVSEALTSCSLDMDNRSMMMFEIYRSHLRAILMYQFPEHYGDVLRLILKGSEEHCLHEDIWRDTLKSISCPVLSITSDTISTEQVKELIQTRPLLSLQQLQETVEWLTTYFSRQRNNNPQSGQFGLHSNWKQYHQPLVSFLGYIILNTIILEAHRVIEANVDVEQAVRRLWTLLSGLFYPWIVALEVPSPTNPNAKQLLPPWVEGDRVPASCMVSMFSYAIGCIQAQFQGYLDPPMVNALSLLWPFYHDTLAKKGLREDVLMTYHQHLVQLPWNQFYPGLASMELMVRVFEDRGPVCLAFLGNIFPRIPWRQISDSYCQGTDANTSNCFLSNLLSLLVIFLNEDNIMKAQGASMQHLIAQVKEFPWQLLDVSSYNCAATWQIDRCDPKLVLDQTKKQGDTSVRYASSSDGNTPISMSLMRGVARFNTPSSLDSSADASKRAAYVNLVIRMLCKCSSLDDCSKDWFPAPVQRLLNDIELLATAGGSTADRQQELISLLSTLLSLLNNCSPTRGAPDAILGALLVWFEASTSTALALPCITAACRTLASIKHSALVVEACIEAHFNTDMDLSPDPSRGWTNILQVLQVPELTHDEFLEECSKQGAILTLFAYIGQRSPQCQTLEEEYTLYTELINWCVKCKLRPANEAKVFLWWHKALQMTFHQIEFGSPHYTMSRSLNNLIPTMMTLGEDRSSAGLLGAIGFGRQSELSYRFRVVARCMAAFVSAQVLQNGMLRLAPNDPGALTRRRDTQPQSPTSPDAPKPSSIAYSALKHLDAAIDNKNYVGLSEHAQYARDVVLNPVKCLKDATHLLSQLTTVMFPEKHYLSVIQTV</sequence>
<gene>
    <name evidence="8" type="primary">LOC110987798</name>
</gene>
<evidence type="ECO:0000256" key="1">
    <source>
        <dbReference type="ARBA" id="ARBA00010948"/>
    </source>
</evidence>
<evidence type="ECO:0000256" key="4">
    <source>
        <dbReference type="SAM" id="MobiDB-lite"/>
    </source>
</evidence>
<dbReference type="PANTHER" id="PTHR31139">
    <property type="entry name" value="ECTOPIC P GRANULES PROTEIN 5 HOMOLOG"/>
    <property type="match status" value="1"/>
</dbReference>
<protein>
    <submittedName>
        <fullName evidence="8">Ectopic P granules protein 5 homolog isoform X1</fullName>
    </submittedName>
</protein>
<feature type="compositionally biased region" description="Basic and acidic residues" evidence="4">
    <location>
        <begin position="59"/>
        <end position="75"/>
    </location>
</feature>
<evidence type="ECO:0000259" key="6">
    <source>
        <dbReference type="Pfam" id="PF26573"/>
    </source>
</evidence>
<feature type="compositionally biased region" description="Polar residues" evidence="4">
    <location>
        <begin position="76"/>
        <end position="85"/>
    </location>
</feature>
<feature type="coiled-coil region" evidence="3">
    <location>
        <begin position="456"/>
        <end position="490"/>
    </location>
</feature>
<dbReference type="RefSeq" id="XP_022106570.1">
    <property type="nucleotide sequence ID" value="XM_022250878.1"/>
</dbReference>
<proteinExistence type="inferred from homology"/>
<dbReference type="Pfam" id="PF26103">
    <property type="entry name" value="TPR_Epg5"/>
    <property type="match status" value="1"/>
</dbReference>
<keyword evidence="7" id="KW-1185">Reference proteome</keyword>
<dbReference type="OrthoDB" id="75419at2759"/>
<feature type="region of interest" description="Disordered" evidence="4">
    <location>
        <begin position="2739"/>
        <end position="2764"/>
    </location>
</feature>
<feature type="compositionally biased region" description="Basic and acidic residues" evidence="4">
    <location>
        <begin position="87"/>
        <end position="114"/>
    </location>
</feature>
<dbReference type="InterPro" id="IPR051436">
    <property type="entry name" value="Autophagy-related_EPG5"/>
</dbReference>
<dbReference type="InterPro" id="IPR058750">
    <property type="entry name" value="TPR_Epg5"/>
</dbReference>
<organism evidence="7 8">
    <name type="scientific">Acanthaster planci</name>
    <name type="common">Crown-of-thorns starfish</name>
    <dbReference type="NCBI Taxonomy" id="133434"/>
    <lineage>
        <taxon>Eukaryota</taxon>
        <taxon>Metazoa</taxon>
        <taxon>Echinodermata</taxon>
        <taxon>Eleutherozoa</taxon>
        <taxon>Asterozoa</taxon>
        <taxon>Asteroidea</taxon>
        <taxon>Valvatacea</taxon>
        <taxon>Valvatida</taxon>
        <taxon>Acanthasteridae</taxon>
        <taxon>Acanthaster</taxon>
    </lineage>
</organism>
<feature type="region of interest" description="Disordered" evidence="4">
    <location>
        <begin position="1"/>
        <end position="134"/>
    </location>
</feature>
<feature type="region of interest" description="Disordered" evidence="4">
    <location>
        <begin position="1553"/>
        <end position="1584"/>
    </location>
</feature>
<dbReference type="InterPro" id="IPR059030">
    <property type="entry name" value="TPR_Epg5_mid"/>
</dbReference>
<dbReference type="PANTHER" id="PTHR31139:SF4">
    <property type="entry name" value="ECTOPIC P GRANULES PROTEIN 5 HOMOLOG"/>
    <property type="match status" value="1"/>
</dbReference>
<keyword evidence="3" id="KW-0175">Coiled coil</keyword>
<feature type="compositionally biased region" description="Basic and acidic residues" evidence="4">
    <location>
        <begin position="232"/>
        <end position="243"/>
    </location>
</feature>
<dbReference type="GO" id="GO:0005737">
    <property type="term" value="C:cytoplasm"/>
    <property type="evidence" value="ECO:0007669"/>
    <property type="project" value="TreeGrafter"/>
</dbReference>
<feature type="compositionally biased region" description="Polar residues" evidence="4">
    <location>
        <begin position="355"/>
        <end position="374"/>
    </location>
</feature>
<feature type="region of interest" description="Disordered" evidence="4">
    <location>
        <begin position="355"/>
        <end position="401"/>
    </location>
</feature>
<feature type="domain" description="Epg5-like TPR" evidence="6">
    <location>
        <begin position="1439"/>
        <end position="1654"/>
    </location>
</feature>
<feature type="compositionally biased region" description="Basic and acidic residues" evidence="4">
    <location>
        <begin position="16"/>
        <end position="30"/>
    </location>
</feature>
<evidence type="ECO:0000313" key="8">
    <source>
        <dbReference type="RefSeq" id="XP_022106570.1"/>
    </source>
</evidence>
<evidence type="ECO:0000259" key="5">
    <source>
        <dbReference type="Pfam" id="PF26103"/>
    </source>
</evidence>
<keyword evidence="2" id="KW-0072">Autophagy</keyword>
<dbReference type="GeneID" id="110987798"/>
<evidence type="ECO:0000313" key="7">
    <source>
        <dbReference type="Proteomes" id="UP000694845"/>
    </source>
</evidence>
<feature type="compositionally biased region" description="Basic and acidic residues" evidence="4">
    <location>
        <begin position="255"/>
        <end position="265"/>
    </location>
</feature>
<evidence type="ECO:0000256" key="2">
    <source>
        <dbReference type="ARBA" id="ARBA00023006"/>
    </source>
</evidence>
<dbReference type="KEGG" id="aplc:110987798"/>
<accession>A0A8B7ZNU4</accession>
<dbReference type="CTD" id="57724"/>
<dbReference type="GO" id="GO:0097352">
    <property type="term" value="P:autophagosome maturation"/>
    <property type="evidence" value="ECO:0007669"/>
    <property type="project" value="TreeGrafter"/>
</dbReference>
<feature type="domain" description="Epg5-like central TPR repeats" evidence="5">
    <location>
        <begin position="1922"/>
        <end position="2312"/>
    </location>
</feature>
<comment type="similarity">
    <text evidence="1">Belongs to the EPG5 family.</text>
</comment>
<dbReference type="Pfam" id="PF26573">
    <property type="entry name" value="TPR_Epg5_2"/>
    <property type="match status" value="1"/>
</dbReference>
<evidence type="ECO:0000256" key="3">
    <source>
        <dbReference type="SAM" id="Coils"/>
    </source>
</evidence>
<dbReference type="Proteomes" id="UP000694845">
    <property type="component" value="Unplaced"/>
</dbReference>
<feature type="region of interest" description="Disordered" evidence="4">
    <location>
        <begin position="232"/>
        <end position="279"/>
    </location>
</feature>
<reference evidence="8" key="1">
    <citation type="submission" date="2025-08" db="UniProtKB">
        <authorList>
            <consortium name="RefSeq"/>
        </authorList>
    </citation>
    <scope>IDENTIFICATION</scope>
</reference>